<dbReference type="PROSITE" id="PS51379">
    <property type="entry name" value="4FE4S_FER_2"/>
    <property type="match status" value="1"/>
</dbReference>
<proteinExistence type="predicted"/>
<dbReference type="Proteomes" id="UP000217726">
    <property type="component" value="Unassembled WGS sequence"/>
</dbReference>
<dbReference type="InterPro" id="IPR007516">
    <property type="entry name" value="Co_F420_Hydgase/DH_bsu_N"/>
</dbReference>
<dbReference type="Pfam" id="PF04422">
    <property type="entry name" value="FrhB_FdhB_N"/>
    <property type="match status" value="1"/>
</dbReference>
<dbReference type="PANTHER" id="PTHR31332">
    <property type="entry name" value="7-HYDROXYMETHYL CHLOROPHYLL A REDUCTASE, CHLOROPLASTIC"/>
    <property type="match status" value="1"/>
</dbReference>
<dbReference type="EMBL" id="OBDR01000003">
    <property type="protein sequence ID" value="SNY06464.1"/>
    <property type="molecule type" value="Genomic_DNA"/>
</dbReference>
<dbReference type="Pfam" id="PF00037">
    <property type="entry name" value="Fer4"/>
    <property type="match status" value="1"/>
</dbReference>
<reference evidence="3 5" key="3">
    <citation type="submission" date="2019-03" db="EMBL/GenBank/DDBJ databases">
        <title>Subsurface microbial communities from deep shales in Ohio and West Virginia, USA.</title>
        <authorList>
            <person name="Wrighton K."/>
        </authorList>
    </citation>
    <scope>NUCLEOTIDE SEQUENCE [LARGE SCALE GENOMIC DNA]</scope>
    <source>
        <strain evidence="3 5">WG1_MB</strain>
    </source>
</reference>
<sequence length="338" mass="36783">MYVIMMGNYLDLKEKVWDTNRCSGCGGCVAVCPADALYFKKGEESIKPSSNGYCKEATDGVPCGACYDICPRIEGEMPESSSCREEYMAAKAGFEIPGKQSGGAVSAILYDSLERGIVDAVVTVTEDPWTLKPKSTVITSGEALISSAGSRYNWWVPLLAALKEAVIGKKCKNIAIVALPCAARAVEKLRKSDNELLGPFAKSIKYVIGLFCTESFDYEKLMEGKLKSELQINPLDIERMDVRGKLVVTLKNENISIPLKDIEDTIRPGCHICKDFDALYADISAGSVGSPEGYTTLIVRSDTGKLAVDRALESGRLVATDEADPAVVTKYRDKKQQK</sequence>
<keyword evidence="4" id="KW-1185">Reference proteome</keyword>
<dbReference type="Gene3D" id="3.30.70.20">
    <property type="match status" value="1"/>
</dbReference>
<dbReference type="InterPro" id="IPR017896">
    <property type="entry name" value="4Fe4S_Fe-S-bd"/>
</dbReference>
<dbReference type="InterPro" id="IPR017900">
    <property type="entry name" value="4Fe4S_Fe_S_CS"/>
</dbReference>
<dbReference type="EMBL" id="SMMS01000001">
    <property type="protein sequence ID" value="TCL12261.1"/>
    <property type="molecule type" value="Genomic_DNA"/>
</dbReference>
<dbReference type="Pfam" id="PF04432">
    <property type="entry name" value="FrhB_FdhB_C"/>
    <property type="match status" value="1"/>
</dbReference>
<dbReference type="SUPFAM" id="SSF54862">
    <property type="entry name" value="4Fe-4S ferredoxins"/>
    <property type="match status" value="1"/>
</dbReference>
<dbReference type="GO" id="GO:0052592">
    <property type="term" value="F:oxidoreductase activity, acting on CH or CH2 groups, with an iron-sulfur protein as acceptor"/>
    <property type="evidence" value="ECO:0007669"/>
    <property type="project" value="TreeGrafter"/>
</dbReference>
<dbReference type="InterPro" id="IPR045220">
    <property type="entry name" value="FRHB/FDHB/HCAR-like"/>
</dbReference>
<dbReference type="PROSITE" id="PS00198">
    <property type="entry name" value="4FE4S_FER_1"/>
    <property type="match status" value="1"/>
</dbReference>
<protein>
    <submittedName>
        <fullName evidence="2">Coenzyme F420 hydrogenase subunit beta</fullName>
    </submittedName>
</protein>
<evidence type="ECO:0000313" key="2">
    <source>
        <dbReference type="EMBL" id="SNY06464.1"/>
    </source>
</evidence>
<evidence type="ECO:0000313" key="4">
    <source>
        <dbReference type="Proteomes" id="UP000217726"/>
    </source>
</evidence>
<evidence type="ECO:0000259" key="1">
    <source>
        <dbReference type="PROSITE" id="PS51379"/>
    </source>
</evidence>
<dbReference type="Proteomes" id="UP000295404">
    <property type="component" value="Unassembled WGS sequence"/>
</dbReference>
<evidence type="ECO:0000313" key="3">
    <source>
        <dbReference type="EMBL" id="TCL12261.1"/>
    </source>
</evidence>
<reference evidence="4" key="1">
    <citation type="submission" date="2017-09" db="EMBL/GenBank/DDBJ databases">
        <authorList>
            <person name="Varghese N."/>
            <person name="Submissions S."/>
        </authorList>
    </citation>
    <scope>NUCLEOTIDE SEQUENCE [LARGE SCALE GENOMIC DNA]</scope>
    <source>
        <strain evidence="4">WG-1MB</strain>
    </source>
</reference>
<gene>
    <name evidence="3" type="ORF">C7960_1494</name>
    <name evidence="2" type="ORF">SAMN06295989_103144</name>
</gene>
<evidence type="ECO:0000313" key="5">
    <source>
        <dbReference type="Proteomes" id="UP000295404"/>
    </source>
</evidence>
<feature type="domain" description="4Fe-4S ferredoxin-type" evidence="1">
    <location>
        <begin position="13"/>
        <end position="42"/>
    </location>
</feature>
<dbReference type="AlphaFoldDB" id="A0A285F6Y4"/>
<organism evidence="2 4">
    <name type="scientific">Methanohalophilus euhalobius</name>
    <dbReference type="NCBI Taxonomy" id="51203"/>
    <lineage>
        <taxon>Archaea</taxon>
        <taxon>Methanobacteriati</taxon>
        <taxon>Methanobacteriota</taxon>
        <taxon>Stenosarchaea group</taxon>
        <taxon>Methanomicrobia</taxon>
        <taxon>Methanosarcinales</taxon>
        <taxon>Methanosarcinaceae</taxon>
        <taxon>Methanohalophilus</taxon>
    </lineage>
</organism>
<dbReference type="InterPro" id="IPR007525">
    <property type="entry name" value="FrhB_FdhB_C"/>
</dbReference>
<reference evidence="2" key="2">
    <citation type="submission" date="2017-09" db="EMBL/GenBank/DDBJ databases">
        <authorList>
            <person name="Ehlers B."/>
            <person name="Leendertz F.H."/>
        </authorList>
    </citation>
    <scope>NUCLEOTIDE SEQUENCE [LARGE SCALE GENOMIC DNA]</scope>
    <source>
        <strain evidence="2">WG-1MB</strain>
    </source>
</reference>
<accession>A0A285F6Y4</accession>
<name>A0A285F6Y4_9EURY</name>
<dbReference type="PANTHER" id="PTHR31332:SF0">
    <property type="entry name" value="7-HYDROXYMETHYL CHLOROPHYLL A REDUCTASE, CHLOROPLASTIC"/>
    <property type="match status" value="1"/>
</dbReference>